<evidence type="ECO:0000256" key="7">
    <source>
        <dbReference type="SAM" id="Phobius"/>
    </source>
</evidence>
<name>A0ABS0J9E5_9BACT</name>
<dbReference type="Gene3D" id="1.20.120.80">
    <property type="entry name" value="Cytochrome c oxidase, subunit III, four-helix bundle"/>
    <property type="match status" value="1"/>
</dbReference>
<dbReference type="InterPro" id="IPR000298">
    <property type="entry name" value="Cyt_c_oxidase-like_su3"/>
</dbReference>
<dbReference type="PANTHER" id="PTHR11403">
    <property type="entry name" value="CYTOCHROME C OXIDASE SUBUNIT III"/>
    <property type="match status" value="1"/>
</dbReference>
<feature type="transmembrane region" description="Helical" evidence="7">
    <location>
        <begin position="53"/>
        <end position="75"/>
    </location>
</feature>
<dbReference type="CDD" id="cd02862">
    <property type="entry name" value="NorE_like"/>
    <property type="match status" value="1"/>
</dbReference>
<proteinExistence type="inferred from homology"/>
<dbReference type="InterPro" id="IPR013833">
    <property type="entry name" value="Cyt_c_oxidase_su3_a-hlx"/>
</dbReference>
<comment type="caution">
    <text evidence="9">The sequence shown here is derived from an EMBL/GenBank/DDBJ whole genome shotgun (WGS) entry which is preliminary data.</text>
</comment>
<evidence type="ECO:0000256" key="6">
    <source>
        <dbReference type="RuleBase" id="RU003376"/>
    </source>
</evidence>
<evidence type="ECO:0000313" key="10">
    <source>
        <dbReference type="Proteomes" id="UP001194469"/>
    </source>
</evidence>
<evidence type="ECO:0000256" key="4">
    <source>
        <dbReference type="ARBA" id="ARBA00022989"/>
    </source>
</evidence>
<feature type="transmembrane region" description="Helical" evidence="7">
    <location>
        <begin position="178"/>
        <end position="197"/>
    </location>
</feature>
<protein>
    <submittedName>
        <fullName evidence="9">Cytochrome c oxidase subunit 3 family protein</fullName>
    </submittedName>
</protein>
<gene>
    <name evidence="9" type="ORF">FVW20_15370</name>
</gene>
<evidence type="ECO:0000259" key="8">
    <source>
        <dbReference type="PROSITE" id="PS50253"/>
    </source>
</evidence>
<keyword evidence="3 6" id="KW-0812">Transmembrane</keyword>
<accession>A0ABS0J9E5</accession>
<sequence>MHEHRDYEGAKIGMWLFLFTEVLLFGGLFLLYAVYLHRYPAEFHAAGKDLSRIFGTANTIVLITSSLCMALAISALQRGKVVLSQRLVLLTVAMAGVFLVNKFFEWSAKIGHGIYPDSPALLKLPPGEMVFFNLYYLMTGLHGIHVIIGGAVLMYGWHLMRVGRVTPEHFVFLENGGLYWHLVDLVWIYLFPLFYLVV</sequence>
<keyword evidence="5 7" id="KW-0472">Membrane</keyword>
<comment type="subcellular location">
    <subcellularLocation>
        <location evidence="6">Cell membrane</location>
        <topology evidence="6">Multi-pass membrane protein</topology>
    </subcellularLocation>
    <subcellularLocation>
        <location evidence="1">Membrane</location>
        <topology evidence="1">Multi-pass membrane protein</topology>
    </subcellularLocation>
</comment>
<feature type="transmembrane region" description="Helical" evidence="7">
    <location>
        <begin position="134"/>
        <end position="157"/>
    </location>
</feature>
<dbReference type="PROSITE" id="PS50253">
    <property type="entry name" value="COX3"/>
    <property type="match status" value="1"/>
</dbReference>
<dbReference type="InterPro" id="IPR035973">
    <property type="entry name" value="Cyt_c_oxidase_su3-like_sf"/>
</dbReference>
<dbReference type="RefSeq" id="WP_196610288.1">
    <property type="nucleotide sequence ID" value="NZ_VRYY01000551.1"/>
</dbReference>
<feature type="transmembrane region" description="Helical" evidence="7">
    <location>
        <begin position="87"/>
        <end position="104"/>
    </location>
</feature>
<dbReference type="InterPro" id="IPR024791">
    <property type="entry name" value="Cyt_c/ubiquinol_Oxase_su3"/>
</dbReference>
<dbReference type="SUPFAM" id="SSF81452">
    <property type="entry name" value="Cytochrome c oxidase subunit III-like"/>
    <property type="match status" value="1"/>
</dbReference>
<evidence type="ECO:0000256" key="2">
    <source>
        <dbReference type="ARBA" id="ARBA00010581"/>
    </source>
</evidence>
<evidence type="ECO:0000256" key="1">
    <source>
        <dbReference type="ARBA" id="ARBA00004141"/>
    </source>
</evidence>
<organism evidence="9 10">
    <name type="scientific">Nitratidesulfovibrio oxamicus</name>
    <dbReference type="NCBI Taxonomy" id="32016"/>
    <lineage>
        <taxon>Bacteria</taxon>
        <taxon>Pseudomonadati</taxon>
        <taxon>Thermodesulfobacteriota</taxon>
        <taxon>Desulfovibrionia</taxon>
        <taxon>Desulfovibrionales</taxon>
        <taxon>Desulfovibrionaceae</taxon>
        <taxon>Nitratidesulfovibrio</taxon>
    </lineage>
</organism>
<evidence type="ECO:0000313" key="9">
    <source>
        <dbReference type="EMBL" id="MBG3878353.1"/>
    </source>
</evidence>
<feature type="transmembrane region" description="Helical" evidence="7">
    <location>
        <begin position="12"/>
        <end position="33"/>
    </location>
</feature>
<dbReference type="EMBL" id="VRYY01000551">
    <property type="protein sequence ID" value="MBG3878353.1"/>
    <property type="molecule type" value="Genomic_DNA"/>
</dbReference>
<keyword evidence="4 7" id="KW-1133">Transmembrane helix</keyword>
<dbReference type="Proteomes" id="UP001194469">
    <property type="component" value="Unassembled WGS sequence"/>
</dbReference>
<evidence type="ECO:0000256" key="5">
    <source>
        <dbReference type="ARBA" id="ARBA00023136"/>
    </source>
</evidence>
<keyword evidence="10" id="KW-1185">Reference proteome</keyword>
<dbReference type="Pfam" id="PF00510">
    <property type="entry name" value="COX3"/>
    <property type="match status" value="1"/>
</dbReference>
<feature type="domain" description="Heme-copper oxidase subunit III family profile" evidence="8">
    <location>
        <begin position="1"/>
        <end position="198"/>
    </location>
</feature>
<dbReference type="PANTHER" id="PTHR11403:SF6">
    <property type="entry name" value="NITRIC OXIDE REDUCTASE SUBUNIT E"/>
    <property type="match status" value="1"/>
</dbReference>
<comment type="similarity">
    <text evidence="2 6">Belongs to the cytochrome c oxidase subunit 3 family.</text>
</comment>
<evidence type="ECO:0000256" key="3">
    <source>
        <dbReference type="ARBA" id="ARBA00022692"/>
    </source>
</evidence>
<reference evidence="9 10" key="1">
    <citation type="submission" date="2019-08" db="EMBL/GenBank/DDBJ databases">
        <authorList>
            <person name="Luo N."/>
        </authorList>
    </citation>
    <scope>NUCLEOTIDE SEQUENCE [LARGE SCALE GENOMIC DNA]</scope>
    <source>
        <strain evidence="9 10">NCIMB 9442</strain>
    </source>
</reference>